<dbReference type="Pfam" id="PF01554">
    <property type="entry name" value="MatE"/>
    <property type="match status" value="2"/>
</dbReference>
<dbReference type="OrthoDB" id="9776324at2"/>
<dbReference type="GO" id="GO:0042910">
    <property type="term" value="F:xenobiotic transmembrane transporter activity"/>
    <property type="evidence" value="ECO:0007669"/>
    <property type="project" value="InterPro"/>
</dbReference>
<feature type="transmembrane region" description="Helical" evidence="10">
    <location>
        <begin position="132"/>
        <end position="153"/>
    </location>
</feature>
<evidence type="ECO:0000256" key="3">
    <source>
        <dbReference type="ARBA" id="ARBA00022449"/>
    </source>
</evidence>
<evidence type="ECO:0000256" key="5">
    <source>
        <dbReference type="ARBA" id="ARBA00022692"/>
    </source>
</evidence>
<evidence type="ECO:0000256" key="7">
    <source>
        <dbReference type="ARBA" id="ARBA00023065"/>
    </source>
</evidence>
<dbReference type="STRING" id="563192.HMPREF0179_03220"/>
<evidence type="ECO:0000313" key="12">
    <source>
        <dbReference type="Proteomes" id="UP000006034"/>
    </source>
</evidence>
<dbReference type="InterPro" id="IPR002528">
    <property type="entry name" value="MATE_fam"/>
</dbReference>
<dbReference type="AlphaFoldDB" id="E5YAJ9"/>
<evidence type="ECO:0000256" key="9">
    <source>
        <dbReference type="ARBA" id="ARBA00031636"/>
    </source>
</evidence>
<feature type="transmembrane region" description="Helical" evidence="10">
    <location>
        <begin position="241"/>
        <end position="270"/>
    </location>
</feature>
<dbReference type="GO" id="GO:0006811">
    <property type="term" value="P:monoatomic ion transport"/>
    <property type="evidence" value="ECO:0007669"/>
    <property type="project" value="UniProtKB-KW"/>
</dbReference>
<dbReference type="InterPro" id="IPR048279">
    <property type="entry name" value="MdtK-like"/>
</dbReference>
<dbReference type="PANTHER" id="PTHR43298">
    <property type="entry name" value="MULTIDRUG RESISTANCE PROTEIN NORM-RELATED"/>
    <property type="match status" value="1"/>
</dbReference>
<keyword evidence="6 10" id="KW-1133">Transmembrane helix</keyword>
<gene>
    <name evidence="11" type="ORF">HMPREF0179_03220</name>
</gene>
<keyword evidence="2" id="KW-0813">Transport</keyword>
<dbReference type="GO" id="GO:0015297">
    <property type="term" value="F:antiporter activity"/>
    <property type="evidence" value="ECO:0007669"/>
    <property type="project" value="UniProtKB-KW"/>
</dbReference>
<dbReference type="GO" id="GO:0005886">
    <property type="term" value="C:plasma membrane"/>
    <property type="evidence" value="ECO:0007669"/>
    <property type="project" value="UniProtKB-SubCell"/>
</dbReference>
<sequence>MLINAAPNSALPTARELVSLTVPQLGMMLCHLAVSMTDLWVAGRLDASVQASLGIVSQVFTLLMLITSLAGSGCLTTISQALGAGLEQRARRYAALIAGLAGLTGTVIAATSLLCLPMTLRLMHVSPEMEPVVRTFIIAYSCQLPFYYTLIMLNSVFRAYKLVRLPLIAIAVVAVGNLIGSAGFGLGLCELPDYGYQGIAWSTFGSALLGLACNLYAIVRHGILTRASLAPWRWARRAMPYLFRVGGPSALGALAGHMGNLVILSLLTGLPGDMVPVLAGMTLGSRVESFLTFPTAALSMTVTILSGHLIGANRPEALFRFGQRLALAAALALGFGAGLLFVFRVPVAEMLSTQPEVVRQAAQFLAFACAGIPLKTYSMLVNGAFAGAGATRVSCKVNCVTMWALQLPLAWTLGNAFGATGIYAAMLCANAGSAFWYARLYAGKKWLEYGMRKRQNA</sequence>
<evidence type="ECO:0000256" key="10">
    <source>
        <dbReference type="SAM" id="Phobius"/>
    </source>
</evidence>
<keyword evidence="4" id="KW-1003">Cell membrane</keyword>
<reference evidence="11 12" key="2">
    <citation type="submission" date="2013-04" db="EMBL/GenBank/DDBJ databases">
        <title>The Genome Sequence of Bilophila wadsworthia 3_1_6.</title>
        <authorList>
            <consortium name="The Broad Institute Genomics Platform"/>
            <person name="Earl A."/>
            <person name="Ward D."/>
            <person name="Feldgarden M."/>
            <person name="Gevers D."/>
            <person name="Sibley C."/>
            <person name="Strauss J."/>
            <person name="Allen-Vercoe E."/>
            <person name="Walker B."/>
            <person name="Young S."/>
            <person name="Zeng Q."/>
            <person name="Gargeya S."/>
            <person name="Fitzgerald M."/>
            <person name="Haas B."/>
            <person name="Abouelleil A."/>
            <person name="Allen A.W."/>
            <person name="Alvarado L."/>
            <person name="Arachchi H.M."/>
            <person name="Berlin A.M."/>
            <person name="Chapman S.B."/>
            <person name="Gainer-Dewar J."/>
            <person name="Goldberg J."/>
            <person name="Griggs A."/>
            <person name="Gujja S."/>
            <person name="Hansen M."/>
            <person name="Howarth C."/>
            <person name="Imamovic A."/>
            <person name="Ireland A."/>
            <person name="Larimer J."/>
            <person name="McCowan C."/>
            <person name="Murphy C."/>
            <person name="Pearson M."/>
            <person name="Poon T.W."/>
            <person name="Priest M."/>
            <person name="Roberts A."/>
            <person name="Saif S."/>
            <person name="Shea T."/>
            <person name="Sisk P."/>
            <person name="Sykes S."/>
            <person name="Wortman J."/>
            <person name="Nusbaum C."/>
            <person name="Birren B."/>
        </authorList>
    </citation>
    <scope>NUCLEOTIDE SEQUENCE [LARGE SCALE GENOMIC DNA]</scope>
    <source>
        <strain evidence="11 12">3_1_6</strain>
    </source>
</reference>
<feature type="transmembrane region" description="Helical" evidence="10">
    <location>
        <begin position="416"/>
        <end position="438"/>
    </location>
</feature>
<feature type="transmembrane region" description="Helical" evidence="10">
    <location>
        <begin position="199"/>
        <end position="220"/>
    </location>
</feature>
<dbReference type="InterPro" id="IPR050222">
    <property type="entry name" value="MATE_MdtK"/>
</dbReference>
<feature type="transmembrane region" description="Helical" evidence="10">
    <location>
        <begin position="165"/>
        <end position="187"/>
    </location>
</feature>
<dbReference type="PANTHER" id="PTHR43298:SF2">
    <property type="entry name" value="FMN_FAD EXPORTER YEEO-RELATED"/>
    <property type="match status" value="1"/>
</dbReference>
<comment type="subcellular location">
    <subcellularLocation>
        <location evidence="1">Cell membrane</location>
        <topology evidence="1">Multi-pass membrane protein</topology>
    </subcellularLocation>
</comment>
<feature type="transmembrane region" description="Helical" evidence="10">
    <location>
        <begin position="290"/>
        <end position="313"/>
    </location>
</feature>
<accession>E5YAJ9</accession>
<keyword evidence="3" id="KW-0050">Antiport</keyword>
<keyword evidence="7" id="KW-0406">Ion transport</keyword>
<feature type="transmembrane region" description="Helical" evidence="10">
    <location>
        <begin position="94"/>
        <end position="120"/>
    </location>
</feature>
<dbReference type="Proteomes" id="UP000006034">
    <property type="component" value="Unassembled WGS sequence"/>
</dbReference>
<evidence type="ECO:0000256" key="1">
    <source>
        <dbReference type="ARBA" id="ARBA00004651"/>
    </source>
</evidence>
<dbReference type="RefSeq" id="WP_005029793.1">
    <property type="nucleotide sequence ID" value="NZ_KE150238.1"/>
</dbReference>
<dbReference type="eggNOG" id="COG0534">
    <property type="taxonomic scope" value="Bacteria"/>
</dbReference>
<feature type="transmembrane region" description="Helical" evidence="10">
    <location>
        <begin position="55"/>
        <end position="82"/>
    </location>
</feature>
<feature type="transmembrane region" description="Helical" evidence="10">
    <location>
        <begin position="325"/>
        <end position="343"/>
    </location>
</feature>
<dbReference type="PIRSF" id="PIRSF006603">
    <property type="entry name" value="DinF"/>
    <property type="match status" value="1"/>
</dbReference>
<keyword evidence="5 10" id="KW-0812">Transmembrane</keyword>
<evidence type="ECO:0000256" key="6">
    <source>
        <dbReference type="ARBA" id="ARBA00022989"/>
    </source>
</evidence>
<dbReference type="GeneID" id="78084324"/>
<proteinExistence type="predicted"/>
<reference evidence="11 12" key="1">
    <citation type="submission" date="2010-10" db="EMBL/GenBank/DDBJ databases">
        <authorList>
            <consortium name="The Broad Institute Genome Sequencing Platform"/>
            <person name="Ward D."/>
            <person name="Earl A."/>
            <person name="Feldgarden M."/>
            <person name="Young S.K."/>
            <person name="Gargeya S."/>
            <person name="Zeng Q."/>
            <person name="Alvarado L."/>
            <person name="Berlin A."/>
            <person name="Bochicchio J."/>
            <person name="Chapman S.B."/>
            <person name="Chen Z."/>
            <person name="Freedman E."/>
            <person name="Gellesch M."/>
            <person name="Goldberg J."/>
            <person name="Griggs A."/>
            <person name="Gujja S."/>
            <person name="Heilman E."/>
            <person name="Heiman D."/>
            <person name="Howarth C."/>
            <person name="Mehta T."/>
            <person name="Neiman D."/>
            <person name="Pearson M."/>
            <person name="Roberts A."/>
            <person name="Saif S."/>
            <person name="Shea T."/>
            <person name="Shenoy N."/>
            <person name="Sisk P."/>
            <person name="Stolte C."/>
            <person name="Sykes S."/>
            <person name="White J."/>
            <person name="Yandava C."/>
            <person name="Allen-Vercoe E."/>
            <person name="Sibley C."/>
            <person name="Ambrose C.E."/>
            <person name="Strauss J."/>
            <person name="Daigneault M."/>
            <person name="Haas B."/>
            <person name="Nusbaum C."/>
            <person name="Birren B."/>
        </authorList>
    </citation>
    <scope>NUCLEOTIDE SEQUENCE [LARGE SCALE GENOMIC DNA]</scope>
    <source>
        <strain evidence="11 12">3_1_6</strain>
    </source>
</reference>
<organism evidence="11 12">
    <name type="scientific">Bilophila wadsworthia (strain 3_1_6)</name>
    <dbReference type="NCBI Taxonomy" id="563192"/>
    <lineage>
        <taxon>Bacteria</taxon>
        <taxon>Pseudomonadati</taxon>
        <taxon>Thermodesulfobacteriota</taxon>
        <taxon>Desulfovibrionia</taxon>
        <taxon>Desulfovibrionales</taxon>
        <taxon>Desulfovibrionaceae</taxon>
        <taxon>Bilophila</taxon>
    </lineage>
</organism>
<dbReference type="EMBL" id="ADCP02000001">
    <property type="protein sequence ID" value="EFV43011.1"/>
    <property type="molecule type" value="Genomic_DNA"/>
</dbReference>
<evidence type="ECO:0000256" key="4">
    <source>
        <dbReference type="ARBA" id="ARBA00022475"/>
    </source>
</evidence>
<evidence type="ECO:0000313" key="11">
    <source>
        <dbReference type="EMBL" id="EFV43011.1"/>
    </source>
</evidence>
<keyword evidence="8 10" id="KW-0472">Membrane</keyword>
<dbReference type="CDD" id="cd13137">
    <property type="entry name" value="MATE_NorM_like"/>
    <property type="match status" value="1"/>
</dbReference>
<name>E5YAJ9_BILW3</name>
<keyword evidence="12" id="KW-1185">Reference proteome</keyword>
<comment type="caution">
    <text evidence="11">The sequence shown here is derived from an EMBL/GenBank/DDBJ whole genome shotgun (WGS) entry which is preliminary data.</text>
</comment>
<protein>
    <recommendedName>
        <fullName evidence="9">Multidrug-efflux transporter</fullName>
    </recommendedName>
</protein>
<evidence type="ECO:0000256" key="2">
    <source>
        <dbReference type="ARBA" id="ARBA00022448"/>
    </source>
</evidence>
<dbReference type="HOGENOM" id="CLU_012893_5_3_7"/>
<evidence type="ECO:0000256" key="8">
    <source>
        <dbReference type="ARBA" id="ARBA00023136"/>
    </source>
</evidence>